<proteinExistence type="inferred from homology"/>
<feature type="domain" description="tRNA-splicing endonuclease subunit Sen54 N-terminal" evidence="3">
    <location>
        <begin position="32"/>
        <end position="93"/>
    </location>
</feature>
<evidence type="ECO:0000313" key="4">
    <source>
        <dbReference type="EMBL" id="KAJ7972193.1"/>
    </source>
</evidence>
<dbReference type="Pfam" id="PF12928">
    <property type="entry name" value="tRNA_int_end_N2"/>
    <property type="match status" value="1"/>
</dbReference>
<evidence type="ECO:0000259" key="3">
    <source>
        <dbReference type="Pfam" id="PF12928"/>
    </source>
</evidence>
<sequence length="262" mass="29589">MEGIFRGGSESDDEIFLQQANDEDEYHYSSSSISKLQFRKELSRARWVDGMGMAEVIEKKGQIWVTTGIVRNGKTYCSIEEILFFMEVGALCLVDDNDTCICLEDIYKKIEGKMGAYCLELFDVYRHLKSLGYIVGRHGTAWSLKAVKSTCRPVSLQVSEESSEVMTLGSADKLSIIELFGTMQINDMMPVFDVYLPNSRFRKSSPGSPNFTLYLSRDCPPSKAEIEVLERRCSGIPLKICQVDNGRVSFFSFDKVELLVLP</sequence>
<dbReference type="InterPro" id="IPR024337">
    <property type="entry name" value="tRNA_splic_suSen54"/>
</dbReference>
<dbReference type="GO" id="GO:0004519">
    <property type="term" value="F:endonuclease activity"/>
    <property type="evidence" value="ECO:0007669"/>
    <property type="project" value="UniProtKB-KW"/>
</dbReference>
<dbReference type="KEGG" id="qsa:O6P43_010121"/>
<name>A0AAD7PZX7_QUISA</name>
<gene>
    <name evidence="4" type="ORF">O6P43_010121</name>
</gene>
<evidence type="ECO:0000313" key="5">
    <source>
        <dbReference type="Proteomes" id="UP001163823"/>
    </source>
</evidence>
<reference evidence="4" key="1">
    <citation type="journal article" date="2023" name="Science">
        <title>Elucidation of the pathway for biosynthesis of saponin adjuvants from the soapbark tree.</title>
        <authorList>
            <person name="Reed J."/>
            <person name="Orme A."/>
            <person name="El-Demerdash A."/>
            <person name="Owen C."/>
            <person name="Martin L.B.B."/>
            <person name="Misra R.C."/>
            <person name="Kikuchi S."/>
            <person name="Rejzek M."/>
            <person name="Martin A.C."/>
            <person name="Harkess A."/>
            <person name="Leebens-Mack J."/>
            <person name="Louveau T."/>
            <person name="Stephenson M.J."/>
            <person name="Osbourn A."/>
        </authorList>
    </citation>
    <scope>NUCLEOTIDE SEQUENCE</scope>
    <source>
        <strain evidence="4">S10</strain>
    </source>
</reference>
<keyword evidence="4" id="KW-0378">Hydrolase</keyword>
<dbReference type="InterPro" id="IPR024336">
    <property type="entry name" value="tRNA_splic_suSen54_N"/>
</dbReference>
<dbReference type="PANTHER" id="PTHR21027:SF1">
    <property type="entry name" value="TRNA-SPLICING ENDONUCLEASE SUBUNIT SEN54"/>
    <property type="match status" value="1"/>
</dbReference>
<comment type="caution">
    <text evidence="4">The sequence shown here is derived from an EMBL/GenBank/DDBJ whole genome shotgun (WGS) entry which is preliminary data.</text>
</comment>
<evidence type="ECO:0000256" key="1">
    <source>
        <dbReference type="ARBA" id="ARBA00005736"/>
    </source>
</evidence>
<accession>A0AAD7PZX7</accession>
<protein>
    <submittedName>
        <fullName evidence="4">tRNA-splicing endonuclease subunit Sen54</fullName>
    </submittedName>
</protein>
<keyword evidence="4" id="KW-0255">Endonuclease</keyword>
<dbReference type="GO" id="GO:0000214">
    <property type="term" value="C:tRNA-intron endonuclease complex"/>
    <property type="evidence" value="ECO:0007669"/>
    <property type="project" value="TreeGrafter"/>
</dbReference>
<dbReference type="GO" id="GO:0000379">
    <property type="term" value="P:tRNA-type intron splice site recognition and cleavage"/>
    <property type="evidence" value="ECO:0007669"/>
    <property type="project" value="TreeGrafter"/>
</dbReference>
<keyword evidence="5" id="KW-1185">Reference proteome</keyword>
<dbReference type="EMBL" id="JARAOO010000004">
    <property type="protein sequence ID" value="KAJ7972193.1"/>
    <property type="molecule type" value="Genomic_DNA"/>
</dbReference>
<organism evidence="4 5">
    <name type="scientific">Quillaja saponaria</name>
    <name type="common">Soap bark tree</name>
    <dbReference type="NCBI Taxonomy" id="32244"/>
    <lineage>
        <taxon>Eukaryota</taxon>
        <taxon>Viridiplantae</taxon>
        <taxon>Streptophyta</taxon>
        <taxon>Embryophyta</taxon>
        <taxon>Tracheophyta</taxon>
        <taxon>Spermatophyta</taxon>
        <taxon>Magnoliopsida</taxon>
        <taxon>eudicotyledons</taxon>
        <taxon>Gunneridae</taxon>
        <taxon>Pentapetalae</taxon>
        <taxon>rosids</taxon>
        <taxon>fabids</taxon>
        <taxon>Fabales</taxon>
        <taxon>Quillajaceae</taxon>
        <taxon>Quillaja</taxon>
    </lineage>
</organism>
<keyword evidence="2" id="KW-0819">tRNA processing</keyword>
<dbReference type="PANTHER" id="PTHR21027">
    <property type="entry name" value="TRNA-SPLICING ENDONUCLEASE SUBUNIT SEN54"/>
    <property type="match status" value="1"/>
</dbReference>
<comment type="similarity">
    <text evidence="1">Belongs to the SEN54 family.</text>
</comment>
<keyword evidence="4" id="KW-0540">Nuclease</keyword>
<evidence type="ECO:0000256" key="2">
    <source>
        <dbReference type="ARBA" id="ARBA00022694"/>
    </source>
</evidence>
<dbReference type="Proteomes" id="UP001163823">
    <property type="component" value="Chromosome 4"/>
</dbReference>
<dbReference type="AlphaFoldDB" id="A0AAD7PZX7"/>